<dbReference type="CDD" id="cd00056">
    <property type="entry name" value="ENDO3c"/>
    <property type="match status" value="1"/>
</dbReference>
<dbReference type="PANTHER" id="PTHR42944:SF1">
    <property type="entry name" value="ADENINE DNA GLYCOSYLASE"/>
    <property type="match status" value="1"/>
</dbReference>
<evidence type="ECO:0000256" key="11">
    <source>
        <dbReference type="ARBA" id="ARBA00023014"/>
    </source>
</evidence>
<name>A0ABZ0S398_9GAMM</name>
<comment type="cofactor">
    <cofactor evidence="14">
        <name>[4Fe-4S] cluster</name>
        <dbReference type="ChEBI" id="CHEBI:49883"/>
    </cofactor>
    <text evidence="14">Binds 1 [4Fe-4S] cluster.</text>
</comment>
<dbReference type="InterPro" id="IPR003265">
    <property type="entry name" value="HhH-GPD_domain"/>
</dbReference>
<sequence>MNQAWLPDAFADCVLQWFACHGRKDLPWQLAPTPYRVWVSEIMLQQTQVAVVIPYFERFIGCFPNLGALATATEDEVLQHWSGLGYYARARNLHRSARIVLEQHGGELPEQLEWLIALPGIGRSTAGAILSLAYGQAHAILDGNVKRVLARCFAVAGWPGESRIQKHLWALADELLSAAARAGLQELHLKHPNWPGTYNQAMMDLGATVCTRAAPDCNHCPLSRHCLALMTNSIHQYPQPKPKRPLPRRATRWLLVQDPDGRILLEQRPPSGLWGGLWTFPEVSLQESSAHWCELHLYQTAPRVEKLPDRQHSFSHFHLDIYPERLLLKSAISQLRDSDRHLWVALKRASTMAVPAPVKAILLELLAMAKASKNQLLDCCSHRPA</sequence>
<dbReference type="InterPro" id="IPR011257">
    <property type="entry name" value="DNA_glycosylase"/>
</dbReference>
<comment type="function">
    <text evidence="2">Adenine glycosylase active on G-A mispairs. MutY also corrects error-prone DNA synthesis past GO lesions which are due to the oxidatively damaged form of guanine: 7,8-dihydro-8-oxoguanine (8-oxo-dGTP).</text>
</comment>
<dbReference type="SMART" id="SM00478">
    <property type="entry name" value="ENDO3c"/>
    <property type="match status" value="1"/>
</dbReference>
<evidence type="ECO:0000256" key="1">
    <source>
        <dbReference type="ARBA" id="ARBA00000843"/>
    </source>
</evidence>
<dbReference type="Proteomes" id="UP001432180">
    <property type="component" value="Chromosome"/>
</dbReference>
<evidence type="ECO:0000256" key="14">
    <source>
        <dbReference type="RuleBase" id="RU365096"/>
    </source>
</evidence>
<keyword evidence="7" id="KW-0479">Metal-binding</keyword>
<dbReference type="CDD" id="cd03431">
    <property type="entry name" value="NUDIX_DNA_Glycosylase_C-MutY"/>
    <property type="match status" value="1"/>
</dbReference>
<dbReference type="SUPFAM" id="SSF48150">
    <property type="entry name" value="DNA-glycosylase"/>
    <property type="match status" value="1"/>
</dbReference>
<dbReference type="Pfam" id="PF14815">
    <property type="entry name" value="NUDIX_4"/>
    <property type="match status" value="1"/>
</dbReference>
<dbReference type="InterPro" id="IPR044298">
    <property type="entry name" value="MIG/MutY"/>
</dbReference>
<feature type="domain" description="HhH-GPD" evidence="15">
    <location>
        <begin position="43"/>
        <end position="208"/>
    </location>
</feature>
<dbReference type="EMBL" id="CP121472">
    <property type="protein sequence ID" value="WPL15135.1"/>
    <property type="molecule type" value="Genomic_DNA"/>
</dbReference>
<keyword evidence="12" id="KW-0234">DNA repair</keyword>
<dbReference type="SUPFAM" id="SSF55811">
    <property type="entry name" value="Nudix"/>
    <property type="match status" value="1"/>
</dbReference>
<dbReference type="InterPro" id="IPR015797">
    <property type="entry name" value="NUDIX_hydrolase-like_dom_sf"/>
</dbReference>
<dbReference type="InterPro" id="IPR004036">
    <property type="entry name" value="Endonuclease-III-like_CS2"/>
</dbReference>
<keyword evidence="17" id="KW-1185">Reference proteome</keyword>
<dbReference type="PANTHER" id="PTHR42944">
    <property type="entry name" value="ADENINE DNA GLYCOSYLASE"/>
    <property type="match status" value="1"/>
</dbReference>
<accession>A0ABZ0S398</accession>
<evidence type="ECO:0000256" key="10">
    <source>
        <dbReference type="ARBA" id="ARBA00023004"/>
    </source>
</evidence>
<evidence type="ECO:0000256" key="5">
    <source>
        <dbReference type="ARBA" id="ARBA00022023"/>
    </source>
</evidence>
<evidence type="ECO:0000256" key="7">
    <source>
        <dbReference type="ARBA" id="ARBA00022723"/>
    </source>
</evidence>
<dbReference type="InterPro" id="IPR005760">
    <property type="entry name" value="A/G_AdeGlyc_MutY"/>
</dbReference>
<evidence type="ECO:0000259" key="15">
    <source>
        <dbReference type="SMART" id="SM00478"/>
    </source>
</evidence>
<evidence type="ECO:0000256" key="9">
    <source>
        <dbReference type="ARBA" id="ARBA00022801"/>
    </source>
</evidence>
<protein>
    <recommendedName>
        <fullName evidence="5 14">Adenine DNA glycosylase</fullName>
        <ecNumber evidence="4 14">3.2.2.31</ecNumber>
    </recommendedName>
</protein>
<dbReference type="Gene3D" id="3.90.79.10">
    <property type="entry name" value="Nucleoside Triphosphate Pyrophosphohydrolase"/>
    <property type="match status" value="1"/>
</dbReference>
<dbReference type="Pfam" id="PF00730">
    <property type="entry name" value="HhH-GPD"/>
    <property type="match status" value="1"/>
</dbReference>
<evidence type="ECO:0000256" key="13">
    <source>
        <dbReference type="ARBA" id="ARBA00023295"/>
    </source>
</evidence>
<dbReference type="Pfam" id="PF00633">
    <property type="entry name" value="HHH"/>
    <property type="match status" value="1"/>
</dbReference>
<dbReference type="InterPro" id="IPR000445">
    <property type="entry name" value="HhH_motif"/>
</dbReference>
<dbReference type="Gene3D" id="1.10.340.30">
    <property type="entry name" value="Hypothetical protein, domain 2"/>
    <property type="match status" value="1"/>
</dbReference>
<evidence type="ECO:0000256" key="2">
    <source>
        <dbReference type="ARBA" id="ARBA00002933"/>
    </source>
</evidence>
<comment type="catalytic activity">
    <reaction evidence="1 14">
        <text>Hydrolyzes free adenine bases from 7,8-dihydro-8-oxoguanine:adenine mismatched double-stranded DNA, leaving an apurinic site.</text>
        <dbReference type="EC" id="3.2.2.31"/>
    </reaction>
</comment>
<keyword evidence="11" id="KW-0411">Iron-sulfur</keyword>
<keyword evidence="10 14" id="KW-0408">Iron</keyword>
<evidence type="ECO:0000256" key="12">
    <source>
        <dbReference type="ARBA" id="ARBA00023204"/>
    </source>
</evidence>
<evidence type="ECO:0000256" key="6">
    <source>
        <dbReference type="ARBA" id="ARBA00022485"/>
    </source>
</evidence>
<keyword evidence="6" id="KW-0004">4Fe-4S</keyword>
<evidence type="ECO:0000313" key="17">
    <source>
        <dbReference type="Proteomes" id="UP001432180"/>
    </source>
</evidence>
<evidence type="ECO:0000256" key="4">
    <source>
        <dbReference type="ARBA" id="ARBA00012045"/>
    </source>
</evidence>
<dbReference type="InterPro" id="IPR023170">
    <property type="entry name" value="HhH_base_excis_C"/>
</dbReference>
<reference evidence="16 17" key="1">
    <citation type="journal article" date="2023" name="Microorganisms">
        <title>Thiorhodovibrio frisius and Trv. litoralis spp. nov., Two Novel Members from a Clade of Fastidious Purple Sulfur Bacteria That Exhibit Unique Red-Shifted Light-Harvesting Capabilities.</title>
        <authorList>
            <person name="Methner A."/>
            <person name="Kuzyk S.B."/>
            <person name="Petersen J."/>
            <person name="Bauer S."/>
            <person name="Brinkmann H."/>
            <person name="Sichau K."/>
            <person name="Wanner G."/>
            <person name="Wolf J."/>
            <person name="Neumann-Schaal M."/>
            <person name="Henke P."/>
            <person name="Tank M."/>
            <person name="Sproer C."/>
            <person name="Bunk B."/>
            <person name="Overmann J."/>
        </authorList>
    </citation>
    <scope>NUCLEOTIDE SEQUENCE [LARGE SCALE GENOMIC DNA]</scope>
    <source>
        <strain evidence="16 17">DSM 6702</strain>
    </source>
</reference>
<dbReference type="NCBIfam" id="TIGR01084">
    <property type="entry name" value="mutY"/>
    <property type="match status" value="1"/>
</dbReference>
<dbReference type="GO" id="GO:0016798">
    <property type="term" value="F:hydrolase activity, acting on glycosyl bonds"/>
    <property type="evidence" value="ECO:0007669"/>
    <property type="project" value="UniProtKB-KW"/>
</dbReference>
<organism evidence="16 17">
    <name type="scientific">Thiorhodovibrio winogradskyi</name>
    <dbReference type="NCBI Taxonomy" id="77007"/>
    <lineage>
        <taxon>Bacteria</taxon>
        <taxon>Pseudomonadati</taxon>
        <taxon>Pseudomonadota</taxon>
        <taxon>Gammaproteobacteria</taxon>
        <taxon>Chromatiales</taxon>
        <taxon>Chromatiaceae</taxon>
        <taxon>Thiorhodovibrio</taxon>
    </lineage>
</organism>
<gene>
    <name evidence="16" type="primary">mutY</name>
    <name evidence="16" type="ORF">Thiowin_00014</name>
</gene>
<proteinExistence type="inferred from homology"/>
<dbReference type="RefSeq" id="WP_328985722.1">
    <property type="nucleotide sequence ID" value="NZ_CP121472.1"/>
</dbReference>
<dbReference type="InterPro" id="IPR029119">
    <property type="entry name" value="MutY_C"/>
</dbReference>
<keyword evidence="13 14" id="KW-0326">Glycosidase</keyword>
<keyword evidence="8 14" id="KW-0227">DNA damage</keyword>
<evidence type="ECO:0000256" key="3">
    <source>
        <dbReference type="ARBA" id="ARBA00008343"/>
    </source>
</evidence>
<keyword evidence="9 16" id="KW-0378">Hydrolase</keyword>
<dbReference type="PROSITE" id="PS01155">
    <property type="entry name" value="ENDONUCLEASE_III_2"/>
    <property type="match status" value="1"/>
</dbReference>
<evidence type="ECO:0000256" key="8">
    <source>
        <dbReference type="ARBA" id="ARBA00022763"/>
    </source>
</evidence>
<dbReference type="Gene3D" id="1.10.1670.10">
    <property type="entry name" value="Helix-hairpin-Helix base-excision DNA repair enzymes (C-terminal)"/>
    <property type="match status" value="1"/>
</dbReference>
<evidence type="ECO:0000313" key="16">
    <source>
        <dbReference type="EMBL" id="WPL15135.1"/>
    </source>
</evidence>
<dbReference type="EC" id="3.2.2.31" evidence="4 14"/>
<comment type="similarity">
    <text evidence="3 14">Belongs to the Nth/MutY family.</text>
</comment>